<keyword evidence="3" id="KW-0013">ADP-ribosylation</keyword>
<dbReference type="InterPro" id="IPR044198">
    <property type="entry name" value="DEK"/>
</dbReference>
<dbReference type="PANTHER" id="PTHR13468:SF1">
    <property type="entry name" value="PROTEIN DEK"/>
    <property type="match status" value="1"/>
</dbReference>
<feature type="compositionally biased region" description="Basic residues" evidence="10">
    <location>
        <begin position="340"/>
        <end position="352"/>
    </location>
</feature>
<dbReference type="FunFam" id="1.10.10.60:FF:000148">
    <property type="entry name" value="Dek, isoform B"/>
    <property type="match status" value="1"/>
</dbReference>
<evidence type="ECO:0000256" key="8">
    <source>
        <dbReference type="ARBA" id="ARBA00064832"/>
    </source>
</evidence>
<organism evidence="12">
    <name type="scientific">Cyprinus carpio</name>
    <name type="common">Common carp</name>
    <dbReference type="NCBI Taxonomy" id="7962"/>
    <lineage>
        <taxon>Eukaryota</taxon>
        <taxon>Metazoa</taxon>
        <taxon>Chordata</taxon>
        <taxon>Craniata</taxon>
        <taxon>Vertebrata</taxon>
        <taxon>Euteleostomi</taxon>
        <taxon>Actinopterygii</taxon>
        <taxon>Neopterygii</taxon>
        <taxon>Teleostei</taxon>
        <taxon>Ostariophysi</taxon>
        <taxon>Cypriniformes</taxon>
        <taxon>Cyprinidae</taxon>
        <taxon>Cyprininae</taxon>
        <taxon>Cyprinus</taxon>
    </lineage>
</organism>
<name>A0A9Q9X9M7_CYPCA</name>
<evidence type="ECO:0000256" key="9">
    <source>
        <dbReference type="ARBA" id="ARBA00074520"/>
    </source>
</evidence>
<feature type="compositionally biased region" description="Acidic residues" evidence="10">
    <location>
        <begin position="280"/>
        <end position="298"/>
    </location>
</feature>
<feature type="compositionally biased region" description="Acidic residues" evidence="10">
    <location>
        <begin position="241"/>
        <end position="255"/>
    </location>
</feature>
<sequence>MSEEMEAVKTEDLALDENSIKKGEDDKQKKKRKSPSDDTEQDESEEPKPKSRSKPKLFEPEILEGKREKKIIQRLDLMSKPKEKPKIESTGRGAKLGDIVRINHSIGKLKAPLLKPLHKIVYDRPGTASTLRKNLRLFNGFPFGEESDLYNKKMEKVKRLHKEQLRTICQTLDLERSGTQIVLSERIMKFLAHPTNSGKPILKKKKKSTKDAKRERSSSKSKKQQKKVESGKSKPIVTDSSSDDDDDDDDNDEEGKENSKDTEKSVTASQKNKDSGDKSSDEEEDDEDDDDAPEEDSNKEEKTPQKKKSSTTKSTKKSEKSEQTASDESDQDVHEDKNAKKTKKPAAKRKAPAKPFPKTKKADSSSNRGKKNASKNKDESESSDDDEPLIKMIKKPPTEEQLKQAIKDLLKDANLEEVTMKQITRQVYDKYPDFDLTSRKEFIKETVKGLVS</sequence>
<feature type="compositionally biased region" description="Basic and acidic residues" evidence="10">
    <location>
        <begin position="209"/>
        <end position="218"/>
    </location>
</feature>
<dbReference type="GO" id="GO:0005634">
    <property type="term" value="C:nucleus"/>
    <property type="evidence" value="ECO:0007669"/>
    <property type="project" value="UniProtKB-SubCell"/>
</dbReference>
<gene>
    <name evidence="12" type="primary">LOC109081185</name>
</gene>
<dbReference type="AlphaFoldDB" id="A0A9Q9X9M7"/>
<evidence type="ECO:0000256" key="1">
    <source>
        <dbReference type="ARBA" id="ARBA00004123"/>
    </source>
</evidence>
<evidence type="ECO:0000256" key="4">
    <source>
        <dbReference type="ARBA" id="ARBA00022853"/>
    </source>
</evidence>
<dbReference type="InterPro" id="IPR014876">
    <property type="entry name" value="DEK_C"/>
</dbReference>
<keyword evidence="6" id="KW-0539">Nucleus</keyword>
<comment type="subcellular location">
    <subcellularLocation>
        <location evidence="1">Nucleus</location>
    </subcellularLocation>
</comment>
<dbReference type="GO" id="GO:0042393">
    <property type="term" value="F:histone binding"/>
    <property type="evidence" value="ECO:0007669"/>
    <property type="project" value="TreeGrafter"/>
</dbReference>
<evidence type="ECO:0000256" key="7">
    <source>
        <dbReference type="ARBA" id="ARBA00056057"/>
    </source>
</evidence>
<evidence type="ECO:0000313" key="12">
    <source>
        <dbReference type="RefSeq" id="XP_042597793.1"/>
    </source>
</evidence>
<proteinExistence type="predicted"/>
<protein>
    <recommendedName>
        <fullName evidence="9">Protein DEK</fullName>
    </recommendedName>
</protein>
<evidence type="ECO:0000256" key="10">
    <source>
        <dbReference type="SAM" id="MobiDB-lite"/>
    </source>
</evidence>
<reference evidence="12" key="1">
    <citation type="submission" date="2025-08" db="UniProtKB">
        <authorList>
            <consortium name="RefSeq"/>
        </authorList>
    </citation>
    <scope>IDENTIFICATION</scope>
    <source>
        <tissue evidence="12">Muscle</tissue>
    </source>
</reference>
<feature type="compositionally biased region" description="Basic and acidic residues" evidence="10">
    <location>
        <begin position="1"/>
        <end position="28"/>
    </location>
</feature>
<dbReference type="PROSITE" id="PS51998">
    <property type="entry name" value="DEK_C"/>
    <property type="match status" value="1"/>
</dbReference>
<keyword evidence="5" id="KW-0238">DNA-binding</keyword>
<evidence type="ECO:0000256" key="2">
    <source>
        <dbReference type="ARBA" id="ARBA00022553"/>
    </source>
</evidence>
<dbReference type="Proteomes" id="UP001155660">
    <property type="component" value="Chromosome B16"/>
</dbReference>
<dbReference type="PANTHER" id="PTHR13468">
    <property type="entry name" value="DEK PROTEIN"/>
    <property type="match status" value="1"/>
</dbReference>
<feature type="region of interest" description="Disordered" evidence="10">
    <location>
        <begin position="1"/>
        <end position="65"/>
    </location>
</feature>
<dbReference type="GO" id="GO:2000779">
    <property type="term" value="P:regulation of double-strand break repair"/>
    <property type="evidence" value="ECO:0007669"/>
    <property type="project" value="TreeGrafter"/>
</dbReference>
<dbReference type="GO" id="GO:0003677">
    <property type="term" value="F:DNA binding"/>
    <property type="evidence" value="ECO:0007669"/>
    <property type="project" value="UniProtKB-KW"/>
</dbReference>
<feature type="region of interest" description="Disordered" evidence="10">
    <location>
        <begin position="194"/>
        <end position="398"/>
    </location>
</feature>
<dbReference type="Pfam" id="PF08766">
    <property type="entry name" value="DEK_C"/>
    <property type="match status" value="1"/>
</dbReference>
<comment type="subunit">
    <text evidence="8">Found in a mRNA splicing-dependent exon junction complex (EJC) with DEK, RBM8A, RNPS1, SRRM1 and ALYREF/THOC4. Interacts with histones H2A, H2B, H3, H4, acetylated histone H4, non-phosphorylated DAXX and HDAC2. Component of the B-WICH complex, at least composed of SMARCA5/SNF2H, BAZ1B/WSTF, SF3B1, DEK, MYO1C, ERCC6, MYBBP1A and DDX21. Binds DNA.</text>
</comment>
<keyword evidence="2" id="KW-0597">Phosphoprotein</keyword>
<evidence type="ECO:0000259" key="11">
    <source>
        <dbReference type="PROSITE" id="PS51998"/>
    </source>
</evidence>
<dbReference type="RefSeq" id="XP_042597793.1">
    <property type="nucleotide sequence ID" value="XM_042741859.1"/>
</dbReference>
<feature type="compositionally biased region" description="Basic and acidic residues" evidence="10">
    <location>
        <begin position="56"/>
        <end position="65"/>
    </location>
</feature>
<dbReference type="GO" id="GO:0006325">
    <property type="term" value="P:chromatin organization"/>
    <property type="evidence" value="ECO:0007669"/>
    <property type="project" value="UniProtKB-KW"/>
</dbReference>
<comment type="function">
    <text evidence="7">Involved in chromatin organization.</text>
</comment>
<evidence type="ECO:0000256" key="3">
    <source>
        <dbReference type="ARBA" id="ARBA00022765"/>
    </source>
</evidence>
<accession>A0A9Q9X9M7</accession>
<evidence type="ECO:0000256" key="5">
    <source>
        <dbReference type="ARBA" id="ARBA00023125"/>
    </source>
</evidence>
<keyword evidence="4" id="KW-0156">Chromatin regulator</keyword>
<evidence type="ECO:0000256" key="6">
    <source>
        <dbReference type="ARBA" id="ARBA00023242"/>
    </source>
</evidence>
<dbReference type="GeneID" id="109081185"/>
<feature type="domain" description="DEK-C" evidence="11">
    <location>
        <begin position="396"/>
        <end position="452"/>
    </location>
</feature>